<evidence type="ECO:0000256" key="2">
    <source>
        <dbReference type="ARBA" id="ARBA00022837"/>
    </source>
</evidence>
<dbReference type="AlphaFoldDB" id="A0AAW1PAJ6"/>
<evidence type="ECO:0000313" key="5">
    <source>
        <dbReference type="EMBL" id="KAK9805892.1"/>
    </source>
</evidence>
<dbReference type="Pfam" id="PF00085">
    <property type="entry name" value="Thioredoxin"/>
    <property type="match status" value="1"/>
</dbReference>
<dbReference type="InterPro" id="IPR050403">
    <property type="entry name" value="Myosin_RLC"/>
</dbReference>
<evidence type="ECO:0000256" key="1">
    <source>
        <dbReference type="ARBA" id="ARBA00022737"/>
    </source>
</evidence>
<dbReference type="SUPFAM" id="SSF52833">
    <property type="entry name" value="Thioredoxin-like"/>
    <property type="match status" value="1"/>
</dbReference>
<dbReference type="InterPro" id="IPR011992">
    <property type="entry name" value="EF-hand-dom_pair"/>
</dbReference>
<dbReference type="Proteomes" id="UP001465755">
    <property type="component" value="Unassembled WGS sequence"/>
</dbReference>
<reference evidence="5 6" key="1">
    <citation type="journal article" date="2024" name="Nat. Commun.">
        <title>Phylogenomics reveals the evolutionary origins of lichenization in chlorophyte algae.</title>
        <authorList>
            <person name="Puginier C."/>
            <person name="Libourel C."/>
            <person name="Otte J."/>
            <person name="Skaloud P."/>
            <person name="Haon M."/>
            <person name="Grisel S."/>
            <person name="Petersen M."/>
            <person name="Berrin J.G."/>
            <person name="Delaux P.M."/>
            <person name="Dal Grande F."/>
            <person name="Keller J."/>
        </authorList>
    </citation>
    <scope>NUCLEOTIDE SEQUENCE [LARGE SCALE GENOMIC DNA]</scope>
    <source>
        <strain evidence="5 6">SAG 2036</strain>
    </source>
</reference>
<keyword evidence="6" id="KW-1185">Reference proteome</keyword>
<dbReference type="CDD" id="cd00051">
    <property type="entry name" value="EFh"/>
    <property type="match status" value="1"/>
</dbReference>
<feature type="domain" description="EF-hand" evidence="3">
    <location>
        <begin position="69"/>
        <end position="104"/>
    </location>
</feature>
<dbReference type="SMART" id="SM00054">
    <property type="entry name" value="EFh"/>
    <property type="match status" value="3"/>
</dbReference>
<dbReference type="InterPro" id="IPR013766">
    <property type="entry name" value="Thioredoxin_domain"/>
</dbReference>
<dbReference type="EMBL" id="JALJOQ010000040">
    <property type="protein sequence ID" value="KAK9805892.1"/>
    <property type="molecule type" value="Genomic_DNA"/>
</dbReference>
<dbReference type="CDD" id="cd02947">
    <property type="entry name" value="TRX_family"/>
    <property type="match status" value="1"/>
</dbReference>
<evidence type="ECO:0000259" key="3">
    <source>
        <dbReference type="PROSITE" id="PS50222"/>
    </source>
</evidence>
<keyword evidence="1" id="KW-0677">Repeat</keyword>
<proteinExistence type="predicted"/>
<evidence type="ECO:0008006" key="7">
    <source>
        <dbReference type="Google" id="ProtNLM"/>
    </source>
</evidence>
<feature type="domain" description="EF-hand" evidence="3">
    <location>
        <begin position="150"/>
        <end position="185"/>
    </location>
</feature>
<dbReference type="Pfam" id="PF13499">
    <property type="entry name" value="EF-hand_7"/>
    <property type="match status" value="1"/>
</dbReference>
<comment type="caution">
    <text evidence="5">The sequence shown here is derived from an EMBL/GenBank/DDBJ whole genome shotgun (WGS) entry which is preliminary data.</text>
</comment>
<dbReference type="Pfam" id="PF00036">
    <property type="entry name" value="EF-hand_1"/>
    <property type="match status" value="1"/>
</dbReference>
<dbReference type="InterPro" id="IPR002048">
    <property type="entry name" value="EF_hand_dom"/>
</dbReference>
<accession>A0AAW1PAJ6</accession>
<feature type="domain" description="EF-hand" evidence="3">
    <location>
        <begin position="186"/>
        <end position="221"/>
    </location>
</feature>
<dbReference type="PANTHER" id="PTHR23049">
    <property type="entry name" value="MYOSIN REGULATORY LIGHT CHAIN 2"/>
    <property type="match status" value="1"/>
</dbReference>
<feature type="domain" description="Thioredoxin" evidence="4">
    <location>
        <begin position="235"/>
        <end position="361"/>
    </location>
</feature>
<sequence length="384" mass="43653">MRCLTSSWGHLAVLRPDISSKFKRHQSYRCPPARCQKSVDESLGSVSSRQSLGGAGIPEWRRTVDEDRALVQQWRELFHEADKDGNGVIDKQELVELLKTTNNGLQDQTLDFLAEMAIAKANNTTGAEEADHIHFKEYCVLMHDGLLVEGKLQEYLRAFEAVDTSGNGLIGANEIMDLFQKLGQPLKSEKLAKIMEDFDTDQNGQIDFSEFLNMFSDQLLDLQAMQEYLRMQPKPFDGEARPDKLIEPRLGQVNMFFGEDELNAILQEYGEKLVVVEASMTWCRPCKGFERPFEKFAKAYENAVFMKFFGNANENTKHIFTTRLKAPHTPSFYFLRKGTVIHSFTGANKEKLEGAMQTCLLPEENPVANANSFKMQVWRSNLGL</sequence>
<organism evidence="5 6">
    <name type="scientific">Symbiochloris irregularis</name>
    <dbReference type="NCBI Taxonomy" id="706552"/>
    <lineage>
        <taxon>Eukaryota</taxon>
        <taxon>Viridiplantae</taxon>
        <taxon>Chlorophyta</taxon>
        <taxon>core chlorophytes</taxon>
        <taxon>Trebouxiophyceae</taxon>
        <taxon>Trebouxiales</taxon>
        <taxon>Trebouxiaceae</taxon>
        <taxon>Symbiochloris</taxon>
    </lineage>
</organism>
<evidence type="ECO:0000313" key="6">
    <source>
        <dbReference type="Proteomes" id="UP001465755"/>
    </source>
</evidence>
<evidence type="ECO:0000259" key="4">
    <source>
        <dbReference type="PROSITE" id="PS51352"/>
    </source>
</evidence>
<dbReference type="InterPro" id="IPR018247">
    <property type="entry name" value="EF_Hand_1_Ca_BS"/>
</dbReference>
<gene>
    <name evidence="5" type="ORF">WJX73_001761</name>
</gene>
<dbReference type="SUPFAM" id="SSF47473">
    <property type="entry name" value="EF-hand"/>
    <property type="match status" value="1"/>
</dbReference>
<dbReference type="PROSITE" id="PS00018">
    <property type="entry name" value="EF_HAND_1"/>
    <property type="match status" value="3"/>
</dbReference>
<dbReference type="InterPro" id="IPR036249">
    <property type="entry name" value="Thioredoxin-like_sf"/>
</dbReference>
<dbReference type="Gene3D" id="3.40.30.10">
    <property type="entry name" value="Glutaredoxin"/>
    <property type="match status" value="1"/>
</dbReference>
<dbReference type="PROSITE" id="PS51352">
    <property type="entry name" value="THIOREDOXIN_2"/>
    <property type="match status" value="1"/>
</dbReference>
<dbReference type="GO" id="GO:0005509">
    <property type="term" value="F:calcium ion binding"/>
    <property type="evidence" value="ECO:0007669"/>
    <property type="project" value="InterPro"/>
</dbReference>
<dbReference type="Gene3D" id="1.10.238.10">
    <property type="entry name" value="EF-hand"/>
    <property type="match status" value="2"/>
</dbReference>
<protein>
    <recommendedName>
        <fullName evidence="7">Calmodulin</fullName>
    </recommendedName>
</protein>
<name>A0AAW1PAJ6_9CHLO</name>
<dbReference type="PROSITE" id="PS50222">
    <property type="entry name" value="EF_HAND_2"/>
    <property type="match status" value="3"/>
</dbReference>
<dbReference type="FunFam" id="1.10.238.10:FF:000003">
    <property type="entry name" value="Calmodulin A"/>
    <property type="match status" value="1"/>
</dbReference>
<keyword evidence="2" id="KW-0106">Calcium</keyword>